<keyword evidence="10" id="KW-1185">Reference proteome</keyword>
<dbReference type="PANTHER" id="PTHR23061">
    <property type="entry name" value="DNA POLYMERASE 2 ALPHA 70 KDA SUBUNIT"/>
    <property type="match status" value="1"/>
</dbReference>
<evidence type="ECO:0000313" key="10">
    <source>
        <dbReference type="Proteomes" id="UP000002009"/>
    </source>
</evidence>
<keyword evidence="4 6" id="KW-0235">DNA replication</keyword>
<reference evidence="9 10" key="1">
    <citation type="journal article" date="2009" name="Science">
        <title>Green evolution and dynamic adaptations revealed by genomes of the marine picoeukaryotes Micromonas.</title>
        <authorList>
            <person name="Worden A.Z."/>
            <person name="Lee J.H."/>
            <person name="Mock T."/>
            <person name="Rouze P."/>
            <person name="Simmons M.P."/>
            <person name="Aerts A.L."/>
            <person name="Allen A.E."/>
            <person name="Cuvelier M.L."/>
            <person name="Derelle E."/>
            <person name="Everett M.V."/>
            <person name="Foulon E."/>
            <person name="Grimwood J."/>
            <person name="Gundlach H."/>
            <person name="Henrissat B."/>
            <person name="Napoli C."/>
            <person name="McDonald S.M."/>
            <person name="Parker M.S."/>
            <person name="Rombauts S."/>
            <person name="Salamov A."/>
            <person name="Von Dassow P."/>
            <person name="Badger J.H."/>
            <person name="Coutinho P.M."/>
            <person name="Demir E."/>
            <person name="Dubchak I."/>
            <person name="Gentemann C."/>
            <person name="Eikrem W."/>
            <person name="Gready J.E."/>
            <person name="John U."/>
            <person name="Lanier W."/>
            <person name="Lindquist E.A."/>
            <person name="Lucas S."/>
            <person name="Mayer K.F."/>
            <person name="Moreau H."/>
            <person name="Not F."/>
            <person name="Otillar R."/>
            <person name="Panaud O."/>
            <person name="Pangilinan J."/>
            <person name="Paulsen I."/>
            <person name="Piegu B."/>
            <person name="Poliakov A."/>
            <person name="Robbens S."/>
            <person name="Schmutz J."/>
            <person name="Toulza E."/>
            <person name="Wyss T."/>
            <person name="Zelensky A."/>
            <person name="Zhou K."/>
            <person name="Armbrust E.V."/>
            <person name="Bhattacharya D."/>
            <person name="Goodenough U.W."/>
            <person name="Van de Peer Y."/>
            <person name="Grigoriev I.V."/>
        </authorList>
    </citation>
    <scope>NUCLEOTIDE SEQUENCE [LARGE SCALE GENOMIC DNA]</scope>
    <source>
        <strain evidence="10">RCC299 / NOUM17</strain>
    </source>
</reference>
<evidence type="ECO:0000256" key="2">
    <source>
        <dbReference type="ARBA" id="ARBA00007299"/>
    </source>
</evidence>
<dbReference type="GO" id="GO:0003677">
    <property type="term" value="F:DNA binding"/>
    <property type="evidence" value="ECO:0007669"/>
    <property type="project" value="InterPro"/>
</dbReference>
<evidence type="ECO:0000313" key="9">
    <source>
        <dbReference type="EMBL" id="ACO70374.1"/>
    </source>
</evidence>
<comment type="function">
    <text evidence="6">Accessory subunit of the DNA polymerase alpha complex (also known as the alpha DNA polymerase-primase complex) which plays an essential role in the initiation of DNA synthesis.</text>
</comment>
<dbReference type="Pfam" id="PF22062">
    <property type="entry name" value="OB_DPOA2"/>
    <property type="match status" value="1"/>
</dbReference>
<dbReference type="InterPro" id="IPR007185">
    <property type="entry name" value="DNA_pol_a/d/e_bsu"/>
</dbReference>
<dbReference type="GeneID" id="8248256"/>
<evidence type="ECO:0000256" key="6">
    <source>
        <dbReference type="PIRNR" id="PIRNR018300"/>
    </source>
</evidence>
<dbReference type="Gene3D" id="3.60.21.60">
    <property type="match status" value="2"/>
</dbReference>
<evidence type="ECO:0000256" key="1">
    <source>
        <dbReference type="ARBA" id="ARBA00004123"/>
    </source>
</evidence>
<evidence type="ECO:0000256" key="3">
    <source>
        <dbReference type="ARBA" id="ARBA00018596"/>
    </source>
</evidence>
<feature type="domain" description="DNA polymerase alpha subunit B OB" evidence="8">
    <location>
        <begin position="236"/>
        <end position="336"/>
    </location>
</feature>
<dbReference type="EMBL" id="CP001577">
    <property type="protein sequence ID" value="ACO70374.1"/>
    <property type="molecule type" value="Genomic_DNA"/>
</dbReference>
<proteinExistence type="inferred from homology"/>
<dbReference type="RefSeq" id="XP_002509116.1">
    <property type="nucleotide sequence ID" value="XM_002509070.1"/>
</dbReference>
<evidence type="ECO:0000259" key="7">
    <source>
        <dbReference type="Pfam" id="PF04042"/>
    </source>
</evidence>
<sequence length="658" mass="69296">MADVAEVKDAFESQGYALDSKVIADEAFALCRQFNLDAFDLALHWDGFSVEQASKKDKKALMPDASNIEAFKLHVERKVAERRKSTSMRTPKSLVYGRPNLMESLEKNPRALEESGAFASITPGRGGTTPGAKTSAAKAAYAGTAPSQVVALPEVDARGALEAHAAAPGASAYAKRAGSRSVKTELGADLPTLAQAPDTRRPPVAVRVIDAVTDLPALATDVRFMRDRIGDKVDMLESRIGDFRRETERVTGADASRAVYAASQDDVTVVGRVVCDSEGRLNEASVQLEGDMANSAGMRVRLELRDVPSFSLFPGQIVRVTGANPSGHCLVAKSIVAHAPPPMCASPASSPAFGAQSVVIASGPFTCSSDLSFEPFADLLRYCEDKRPDSVVLCGPFVDCDHRVVRGDAGVDVSFEKVFEVGVRDRLAEFASRCEAGGYAPNVVLVPSVRDAVADPVFPQPPLEIDTLGLDALLPDGRSDGKKGAGVDVIATPNPGTFTINGVRVAVCTHDVLRHLSAAEAAREDKSSGAGPSSDRMARLASHLPGQRSAYPLFPPAHGACLDASLASHLAMEKTPDVLVLPSDLQPFAKVCECPGLRGDGGDDDARFVAINPGRLAKGNIGGTLAHVYVSEGAPEPGASGARAHAVHARARVDIVRI</sequence>
<comment type="similarity">
    <text evidence="2 6">Belongs to the DNA polymerase alpha subunit B family.</text>
</comment>
<dbReference type="STRING" id="296587.C1FJN0"/>
<comment type="subcellular location">
    <subcellularLocation>
        <location evidence="1 6">Nucleus</location>
    </subcellularLocation>
</comment>
<gene>
    <name evidence="9" type="ORF">MICPUN_62930</name>
</gene>
<evidence type="ECO:0000256" key="4">
    <source>
        <dbReference type="ARBA" id="ARBA00022705"/>
    </source>
</evidence>
<keyword evidence="5 6" id="KW-0539">Nucleus</keyword>
<dbReference type="PANTHER" id="PTHR23061:SF12">
    <property type="entry name" value="DNA POLYMERASE ALPHA SUBUNIT B"/>
    <property type="match status" value="1"/>
</dbReference>
<dbReference type="GO" id="GO:0005658">
    <property type="term" value="C:alpha DNA polymerase:primase complex"/>
    <property type="evidence" value="ECO:0007669"/>
    <property type="project" value="TreeGrafter"/>
</dbReference>
<dbReference type="KEGG" id="mis:MICPUN_62930"/>
<dbReference type="Pfam" id="PF04042">
    <property type="entry name" value="DNA_pol_E_B"/>
    <property type="match status" value="1"/>
</dbReference>
<dbReference type="OrthoDB" id="336885at2759"/>
<dbReference type="eggNOG" id="KOG1625">
    <property type="taxonomic scope" value="Eukaryota"/>
</dbReference>
<dbReference type="AlphaFoldDB" id="C1FJN0"/>
<protein>
    <recommendedName>
        <fullName evidence="3 6">DNA polymerase alpha subunit B</fullName>
    </recommendedName>
</protein>
<dbReference type="InParanoid" id="C1FJN0"/>
<name>C1FJN0_MICCC</name>
<dbReference type="OMA" id="NTFARIM"/>
<feature type="domain" description="DNA polymerase alpha/delta/epsilon subunit B" evidence="7">
    <location>
        <begin position="358"/>
        <end position="590"/>
    </location>
</feature>
<dbReference type="FunCoup" id="C1FJN0">
    <property type="interactions" value="1350"/>
</dbReference>
<dbReference type="InterPro" id="IPR054300">
    <property type="entry name" value="OB_DPOA2"/>
</dbReference>
<evidence type="ECO:0000259" key="8">
    <source>
        <dbReference type="Pfam" id="PF22062"/>
    </source>
</evidence>
<dbReference type="GO" id="GO:0006270">
    <property type="term" value="P:DNA replication initiation"/>
    <property type="evidence" value="ECO:0007669"/>
    <property type="project" value="TreeGrafter"/>
</dbReference>
<dbReference type="Proteomes" id="UP000002009">
    <property type="component" value="Chromosome 12"/>
</dbReference>
<evidence type="ECO:0000256" key="5">
    <source>
        <dbReference type="ARBA" id="ARBA00023242"/>
    </source>
</evidence>
<accession>C1FJN0</accession>
<dbReference type="InterPro" id="IPR016722">
    <property type="entry name" value="DNA_pol_alpha_bsu"/>
</dbReference>
<organism evidence="9 10">
    <name type="scientific">Micromonas commoda (strain RCC299 / NOUM17 / CCMP2709)</name>
    <name type="common">Picoplanktonic green alga</name>
    <dbReference type="NCBI Taxonomy" id="296587"/>
    <lineage>
        <taxon>Eukaryota</taxon>
        <taxon>Viridiplantae</taxon>
        <taxon>Chlorophyta</taxon>
        <taxon>Mamiellophyceae</taxon>
        <taxon>Mamiellales</taxon>
        <taxon>Mamiellaceae</taxon>
        <taxon>Micromonas</taxon>
    </lineage>
</organism>
<dbReference type="PIRSF" id="PIRSF018300">
    <property type="entry name" value="DNA_pol_alph_2"/>
    <property type="match status" value="1"/>
</dbReference>